<dbReference type="AlphaFoldDB" id="A0A9W4NHD9"/>
<keyword evidence="3" id="KW-1185">Reference proteome</keyword>
<evidence type="ECO:0000313" key="2">
    <source>
        <dbReference type="EMBL" id="CAG8378919.1"/>
    </source>
</evidence>
<accession>A0A9W4NHD9</accession>
<protein>
    <submittedName>
        <fullName evidence="2">Uncharacterized protein</fullName>
    </submittedName>
</protein>
<name>A0A9W4NHD9_9EURO</name>
<feature type="region of interest" description="Disordered" evidence="1">
    <location>
        <begin position="1"/>
        <end position="87"/>
    </location>
</feature>
<sequence>MAASTRSPKRQRSEEGSDSERPRKQQKARSVDSLPSSPPGSSPPGNSPPGNSPPGTESEDVPLPSRPQTVRRQKRQSSLRPVPAIHEYKAPDSIPDYVTTDWSDSMSLSSDIDPSDPELQLAYQTVGARYQAWINGPTIEHCPIMQATLTYHDLFSLPPAPSELVSGDRTSYQWVEKDCSYWEPFESVADDAKTVGLSEGNDWNRRVLRQLGWAPHRELWKWSEYIHWVVEGAIVAAAIMRYHGPHWSEIALAHYRHVHPDINTLKYVYVANIVNKETAPYVREILYNDESIKPTDEPAARYWVYDSDEYQCLLGTAIGKGVASMVLGAWPRGTHRIKQIKSYFVKRCLHLRFDIVEIGDESSASGEKSSEQAELPEEEMGVEKGTDIEMDEAEMVVDEDMPDPEGEEGEVEKVTDVDTDEESVCE</sequence>
<dbReference type="Proteomes" id="UP001152649">
    <property type="component" value="Unassembled WGS sequence"/>
</dbReference>
<organism evidence="2 3">
    <name type="scientific">Penicillium salamii</name>
    <dbReference type="NCBI Taxonomy" id="1612424"/>
    <lineage>
        <taxon>Eukaryota</taxon>
        <taxon>Fungi</taxon>
        <taxon>Dikarya</taxon>
        <taxon>Ascomycota</taxon>
        <taxon>Pezizomycotina</taxon>
        <taxon>Eurotiomycetes</taxon>
        <taxon>Eurotiomycetidae</taxon>
        <taxon>Eurotiales</taxon>
        <taxon>Aspergillaceae</taxon>
        <taxon>Penicillium</taxon>
    </lineage>
</organism>
<evidence type="ECO:0000256" key="1">
    <source>
        <dbReference type="SAM" id="MobiDB-lite"/>
    </source>
</evidence>
<feature type="compositionally biased region" description="Acidic residues" evidence="1">
    <location>
        <begin position="388"/>
        <end position="410"/>
    </location>
</feature>
<dbReference type="EMBL" id="CAJVPG010000222">
    <property type="protein sequence ID" value="CAG8378919.1"/>
    <property type="molecule type" value="Genomic_DNA"/>
</dbReference>
<evidence type="ECO:0000313" key="3">
    <source>
        <dbReference type="Proteomes" id="UP001152649"/>
    </source>
</evidence>
<feature type="compositionally biased region" description="Basic and acidic residues" evidence="1">
    <location>
        <begin position="11"/>
        <end position="23"/>
    </location>
</feature>
<feature type="compositionally biased region" description="Acidic residues" evidence="1">
    <location>
        <begin position="417"/>
        <end position="426"/>
    </location>
</feature>
<feature type="compositionally biased region" description="Pro residues" evidence="1">
    <location>
        <begin position="36"/>
        <end position="52"/>
    </location>
</feature>
<comment type="caution">
    <text evidence="2">The sequence shown here is derived from an EMBL/GenBank/DDBJ whole genome shotgun (WGS) entry which is preliminary data.</text>
</comment>
<gene>
    <name evidence="2" type="ORF">PSALAMII_LOCUS5559</name>
</gene>
<dbReference type="OrthoDB" id="4366145at2759"/>
<feature type="region of interest" description="Disordered" evidence="1">
    <location>
        <begin position="361"/>
        <end position="426"/>
    </location>
</feature>
<proteinExistence type="predicted"/>
<reference evidence="2" key="1">
    <citation type="submission" date="2021-07" db="EMBL/GenBank/DDBJ databases">
        <authorList>
            <person name="Branca A.L. A."/>
        </authorList>
    </citation>
    <scope>NUCLEOTIDE SEQUENCE</scope>
</reference>